<dbReference type="GO" id="GO:0004364">
    <property type="term" value="F:glutathione transferase activity"/>
    <property type="evidence" value="ECO:0007669"/>
    <property type="project" value="UniProtKB-EC"/>
</dbReference>
<evidence type="ECO:0000259" key="4">
    <source>
        <dbReference type="PROSITE" id="PS50404"/>
    </source>
</evidence>
<dbReference type="InterPro" id="IPR040079">
    <property type="entry name" value="Glutathione_S-Trfase"/>
</dbReference>
<dbReference type="PROSITE" id="PS50405">
    <property type="entry name" value="GST_CTER"/>
    <property type="match status" value="1"/>
</dbReference>
<dbReference type="FunFam" id="1.20.1050.10:FF:000016">
    <property type="entry name" value="Glutathione S-transferase U9"/>
    <property type="match status" value="1"/>
</dbReference>
<evidence type="ECO:0000256" key="3">
    <source>
        <dbReference type="ARBA" id="ARBA00047960"/>
    </source>
</evidence>
<dbReference type="InterPro" id="IPR036282">
    <property type="entry name" value="Glutathione-S-Trfase_C_sf"/>
</dbReference>
<dbReference type="OrthoDB" id="202840at2759"/>
<dbReference type="Gene3D" id="1.20.1050.10">
    <property type="match status" value="1"/>
</dbReference>
<proteinExistence type="predicted"/>
<dbReference type="Pfam" id="PF02798">
    <property type="entry name" value="GST_N"/>
    <property type="match status" value="1"/>
</dbReference>
<dbReference type="EC" id="2.5.1.18" evidence="1"/>
<dbReference type="GO" id="GO:0005737">
    <property type="term" value="C:cytoplasm"/>
    <property type="evidence" value="ECO:0007669"/>
    <property type="project" value="TreeGrafter"/>
</dbReference>
<feature type="domain" description="GST C-terminal" evidence="5">
    <location>
        <begin position="91"/>
        <end position="228"/>
    </location>
</feature>
<organism evidence="6 7">
    <name type="scientific">Ceratopteris richardii</name>
    <name type="common">Triangle waterfern</name>
    <dbReference type="NCBI Taxonomy" id="49495"/>
    <lineage>
        <taxon>Eukaryota</taxon>
        <taxon>Viridiplantae</taxon>
        <taxon>Streptophyta</taxon>
        <taxon>Embryophyta</taxon>
        <taxon>Tracheophyta</taxon>
        <taxon>Polypodiopsida</taxon>
        <taxon>Polypodiidae</taxon>
        <taxon>Polypodiales</taxon>
        <taxon>Pteridineae</taxon>
        <taxon>Pteridaceae</taxon>
        <taxon>Parkerioideae</taxon>
        <taxon>Ceratopteris</taxon>
    </lineage>
</organism>
<reference evidence="6" key="1">
    <citation type="submission" date="2021-08" db="EMBL/GenBank/DDBJ databases">
        <title>WGS assembly of Ceratopteris richardii.</title>
        <authorList>
            <person name="Marchant D.B."/>
            <person name="Chen G."/>
            <person name="Jenkins J."/>
            <person name="Shu S."/>
            <person name="Leebens-Mack J."/>
            <person name="Grimwood J."/>
            <person name="Schmutz J."/>
            <person name="Soltis P."/>
            <person name="Soltis D."/>
            <person name="Chen Z.-H."/>
        </authorList>
    </citation>
    <scope>NUCLEOTIDE SEQUENCE</scope>
    <source>
        <strain evidence="6">Whitten #5841</strain>
        <tissue evidence="6">Leaf</tissue>
    </source>
</reference>
<dbReference type="InterPro" id="IPR036249">
    <property type="entry name" value="Thioredoxin-like_sf"/>
</dbReference>
<dbReference type="InterPro" id="IPR045074">
    <property type="entry name" value="GST_C_Tau"/>
</dbReference>
<dbReference type="SUPFAM" id="SSF52833">
    <property type="entry name" value="Thioredoxin-like"/>
    <property type="match status" value="1"/>
</dbReference>
<dbReference type="InterPro" id="IPR045073">
    <property type="entry name" value="Omega/Tau-like"/>
</dbReference>
<protein>
    <recommendedName>
        <fullName evidence="1">glutathione transferase</fullName>
        <ecNumber evidence="1">2.5.1.18</ecNumber>
    </recommendedName>
</protein>
<comment type="caution">
    <text evidence="6">The sequence shown here is derived from an EMBL/GenBank/DDBJ whole genome shotgun (WGS) entry which is preliminary data.</text>
</comment>
<dbReference type="SFLD" id="SFLDG01152">
    <property type="entry name" value="Main.3:_Omega-_and_Tau-like"/>
    <property type="match status" value="1"/>
</dbReference>
<dbReference type="SUPFAM" id="SSF47616">
    <property type="entry name" value="GST C-terminal domain-like"/>
    <property type="match status" value="1"/>
</dbReference>
<gene>
    <name evidence="6" type="ORF">KP509_20G007300</name>
</gene>
<dbReference type="Gene3D" id="3.40.30.10">
    <property type="entry name" value="Glutaredoxin"/>
    <property type="match status" value="1"/>
</dbReference>
<comment type="catalytic activity">
    <reaction evidence="3">
        <text>RX + glutathione = an S-substituted glutathione + a halide anion + H(+)</text>
        <dbReference type="Rhea" id="RHEA:16437"/>
        <dbReference type="ChEBI" id="CHEBI:15378"/>
        <dbReference type="ChEBI" id="CHEBI:16042"/>
        <dbReference type="ChEBI" id="CHEBI:17792"/>
        <dbReference type="ChEBI" id="CHEBI:57925"/>
        <dbReference type="ChEBI" id="CHEBI:90779"/>
        <dbReference type="EC" id="2.5.1.18"/>
    </reaction>
</comment>
<dbReference type="SFLD" id="SFLDG00358">
    <property type="entry name" value="Main_(cytGST)"/>
    <property type="match status" value="1"/>
</dbReference>
<dbReference type="OMA" id="IWESSKC"/>
<dbReference type="GO" id="GO:0006749">
    <property type="term" value="P:glutathione metabolic process"/>
    <property type="evidence" value="ECO:0007669"/>
    <property type="project" value="InterPro"/>
</dbReference>
<dbReference type="GO" id="GO:0009407">
    <property type="term" value="P:toxin catabolic process"/>
    <property type="evidence" value="ECO:0007669"/>
    <property type="project" value="UniProtKB-ARBA"/>
</dbReference>
<sequence>MAHEEVKVLSTWLSMFGLRVLIALKHKGVQYEYKEEDLQNKSELLLQSNPVHKKIPVLIHNGKPVCESLIIVQYIDEAWPSSENTSILPKDPYDRANARFWADYIDKKLYDAGSRILRSAVAEEREQAKKDFVEVLETLDGAFLTFSKGGLYFGGDDIGLVDVALASFLCWFKCYETFGDFKIWESSKCSRLPKWAEDVLQHASVKEGMAIAHPDKIVELVQFYKKKLEAGSK</sequence>
<evidence type="ECO:0000256" key="1">
    <source>
        <dbReference type="ARBA" id="ARBA00012452"/>
    </source>
</evidence>
<dbReference type="SFLD" id="SFLDS00019">
    <property type="entry name" value="Glutathione_Transferase_(cytos"/>
    <property type="match status" value="1"/>
</dbReference>
<dbReference type="PANTHER" id="PTHR11260:SF773">
    <property type="entry name" value="GLUTATHIONE S-TRANSFERASE U26"/>
    <property type="match status" value="1"/>
</dbReference>
<accession>A0A8T2SDD8</accession>
<dbReference type="InterPro" id="IPR004045">
    <property type="entry name" value="Glutathione_S-Trfase_N"/>
</dbReference>
<dbReference type="FunFam" id="3.40.30.10:FF:000014">
    <property type="entry name" value="Tau class glutathione S-transferase"/>
    <property type="match status" value="1"/>
</dbReference>
<dbReference type="Proteomes" id="UP000825935">
    <property type="component" value="Chromosome 20"/>
</dbReference>
<keyword evidence="7" id="KW-1185">Reference proteome</keyword>
<evidence type="ECO:0000313" key="6">
    <source>
        <dbReference type="EMBL" id="KAH7330899.1"/>
    </source>
</evidence>
<dbReference type="CDD" id="cd03185">
    <property type="entry name" value="GST_C_Tau"/>
    <property type="match status" value="1"/>
</dbReference>
<name>A0A8T2SDD8_CERRI</name>
<evidence type="ECO:0000313" key="7">
    <source>
        <dbReference type="Proteomes" id="UP000825935"/>
    </source>
</evidence>
<dbReference type="AlphaFoldDB" id="A0A8T2SDD8"/>
<evidence type="ECO:0000259" key="5">
    <source>
        <dbReference type="PROSITE" id="PS50405"/>
    </source>
</evidence>
<dbReference type="Pfam" id="PF13410">
    <property type="entry name" value="GST_C_2"/>
    <property type="match status" value="1"/>
</dbReference>
<feature type="domain" description="GST N-terminal" evidence="4">
    <location>
        <begin position="4"/>
        <end position="83"/>
    </location>
</feature>
<dbReference type="PANTHER" id="PTHR11260">
    <property type="entry name" value="GLUTATHIONE S-TRANSFERASE, GST, SUPERFAMILY, GST DOMAIN CONTAINING"/>
    <property type="match status" value="1"/>
</dbReference>
<dbReference type="EMBL" id="CM035425">
    <property type="protein sequence ID" value="KAH7330899.1"/>
    <property type="molecule type" value="Genomic_DNA"/>
</dbReference>
<keyword evidence="2" id="KW-0808">Transferase</keyword>
<dbReference type="InterPro" id="IPR010987">
    <property type="entry name" value="Glutathione-S-Trfase_C-like"/>
</dbReference>
<dbReference type="PROSITE" id="PS50404">
    <property type="entry name" value="GST_NTER"/>
    <property type="match status" value="1"/>
</dbReference>
<evidence type="ECO:0000256" key="2">
    <source>
        <dbReference type="ARBA" id="ARBA00022679"/>
    </source>
</evidence>
<dbReference type="CDD" id="cd03058">
    <property type="entry name" value="GST_N_Tau"/>
    <property type="match status" value="1"/>
</dbReference>